<feature type="domain" description="Retroviral polymerase SH3-like" evidence="2">
    <location>
        <begin position="17"/>
        <end position="76"/>
    </location>
</feature>
<dbReference type="Proteomes" id="UP000325313">
    <property type="component" value="Unassembled WGS sequence"/>
</dbReference>
<feature type="region of interest" description="Disordered" evidence="1">
    <location>
        <begin position="73"/>
        <end position="131"/>
    </location>
</feature>
<comment type="caution">
    <text evidence="3">The sequence shown here is derived from an EMBL/GenBank/DDBJ whole genome shotgun (WGS) entry which is preliminary data.</text>
</comment>
<dbReference type="InterPro" id="IPR057670">
    <property type="entry name" value="SH3_retrovirus"/>
</dbReference>
<evidence type="ECO:0000256" key="1">
    <source>
        <dbReference type="SAM" id="MobiDB-lite"/>
    </source>
</evidence>
<sequence length="144" mass="16709">MQQSSYRIGYSTNLETTYIHNRDEERDGKFSPTSRRGILVGFDEFNQNYLVFDYDNHKIVNTHNVSFDEKVFPERGDEIDDPFKIDLEPEEEKVEPTQDSDSKEETSSESKEEQVDHHIEPNTQPTISVGPLRYTTLRAHVALA</sequence>
<evidence type="ECO:0000313" key="3">
    <source>
        <dbReference type="EMBL" id="KAA1095415.1"/>
    </source>
</evidence>
<reference evidence="3 4" key="1">
    <citation type="submission" date="2019-05" db="EMBL/GenBank/DDBJ databases">
        <title>Emergence of the Ug99 lineage of the wheat stem rust pathogen through somatic hybridization.</title>
        <authorList>
            <person name="Li F."/>
            <person name="Upadhyaya N.M."/>
            <person name="Sperschneider J."/>
            <person name="Matny O."/>
            <person name="Nguyen-Phuc H."/>
            <person name="Mago R."/>
            <person name="Raley C."/>
            <person name="Miller M.E."/>
            <person name="Silverstein K.A.T."/>
            <person name="Henningsen E."/>
            <person name="Hirsch C.D."/>
            <person name="Visser B."/>
            <person name="Pretorius Z.A."/>
            <person name="Steffenson B.J."/>
            <person name="Schwessinger B."/>
            <person name="Dodds P.N."/>
            <person name="Figueroa M."/>
        </authorList>
    </citation>
    <scope>NUCLEOTIDE SEQUENCE [LARGE SCALE GENOMIC DNA]</scope>
    <source>
        <strain evidence="3 4">Ug99</strain>
    </source>
</reference>
<dbReference type="Pfam" id="PF25597">
    <property type="entry name" value="SH3_retrovirus"/>
    <property type="match status" value="1"/>
</dbReference>
<evidence type="ECO:0000313" key="4">
    <source>
        <dbReference type="Proteomes" id="UP000325313"/>
    </source>
</evidence>
<gene>
    <name evidence="3" type="ORF">PGTUg99_030063</name>
</gene>
<accession>A0A5B0P1F2</accession>
<proteinExistence type="predicted"/>
<organism evidence="3 4">
    <name type="scientific">Puccinia graminis f. sp. tritici</name>
    <dbReference type="NCBI Taxonomy" id="56615"/>
    <lineage>
        <taxon>Eukaryota</taxon>
        <taxon>Fungi</taxon>
        <taxon>Dikarya</taxon>
        <taxon>Basidiomycota</taxon>
        <taxon>Pucciniomycotina</taxon>
        <taxon>Pucciniomycetes</taxon>
        <taxon>Pucciniales</taxon>
        <taxon>Pucciniaceae</taxon>
        <taxon>Puccinia</taxon>
    </lineage>
</organism>
<dbReference type="EMBL" id="VDEP01000372">
    <property type="protein sequence ID" value="KAA1095415.1"/>
    <property type="molecule type" value="Genomic_DNA"/>
</dbReference>
<protein>
    <recommendedName>
        <fullName evidence="2">Retroviral polymerase SH3-like domain-containing protein</fullName>
    </recommendedName>
</protein>
<name>A0A5B0P1F2_PUCGR</name>
<feature type="compositionally biased region" description="Basic and acidic residues" evidence="1">
    <location>
        <begin position="94"/>
        <end position="120"/>
    </location>
</feature>
<feature type="compositionally biased region" description="Basic and acidic residues" evidence="1">
    <location>
        <begin position="73"/>
        <end position="87"/>
    </location>
</feature>
<evidence type="ECO:0000259" key="2">
    <source>
        <dbReference type="Pfam" id="PF25597"/>
    </source>
</evidence>
<dbReference type="AlphaFoldDB" id="A0A5B0P1F2"/>